<evidence type="ECO:0000313" key="2">
    <source>
        <dbReference type="Proteomes" id="UP001595420"/>
    </source>
</evidence>
<name>A0ABV7C6H2_9PROT</name>
<gene>
    <name evidence="1" type="ORF">ACFOD3_29120</name>
</gene>
<sequence>MTRHVRLQVNLPVDTFQALKTTAAARGLSVQALAREALDEKFGSAIPTAAEPQAEQGPGYRWKTVFLPDGSLISFTYEQKTHIATVKGNELIYDGKPTSPGEFVRVISGGPRNAWRDTWIKRPTDVGWIHARQLQAETAEQDHLSLTLIVEPTANAVGAMVEQSLVQPVELPPTAHRRFGSYPISERMGPRYLAACLGVLRIFDTRSTSPEGLEAISEAKGMFNRIVRKDRHDWQQVQQAMGNPDYAACRQAAAWLSELRGLAKNGTRLDEHLAHPTAAIVLNGLSLARLKLERDGFLPA</sequence>
<protein>
    <submittedName>
        <fullName evidence="1">Uncharacterized protein</fullName>
    </submittedName>
</protein>
<accession>A0ABV7C6H2</accession>
<comment type="caution">
    <text evidence="1">The sequence shown here is derived from an EMBL/GenBank/DDBJ whole genome shotgun (WGS) entry which is preliminary data.</text>
</comment>
<reference evidence="2" key="1">
    <citation type="journal article" date="2019" name="Int. J. Syst. Evol. Microbiol.">
        <title>The Global Catalogue of Microorganisms (GCM) 10K type strain sequencing project: providing services to taxonomists for standard genome sequencing and annotation.</title>
        <authorList>
            <consortium name="The Broad Institute Genomics Platform"/>
            <consortium name="The Broad Institute Genome Sequencing Center for Infectious Disease"/>
            <person name="Wu L."/>
            <person name="Ma J."/>
        </authorList>
    </citation>
    <scope>NUCLEOTIDE SEQUENCE [LARGE SCALE GENOMIC DNA]</scope>
    <source>
        <strain evidence="2">CGMCC 1.16855</strain>
    </source>
</reference>
<evidence type="ECO:0000313" key="1">
    <source>
        <dbReference type="EMBL" id="MFC3003985.1"/>
    </source>
</evidence>
<dbReference type="EMBL" id="JBHRSB010000021">
    <property type="protein sequence ID" value="MFC3003985.1"/>
    <property type="molecule type" value="Genomic_DNA"/>
</dbReference>
<keyword evidence="2" id="KW-1185">Reference proteome</keyword>
<proteinExistence type="predicted"/>
<dbReference type="RefSeq" id="WP_216840427.1">
    <property type="nucleotide sequence ID" value="NZ_JAFNJS010000021.1"/>
</dbReference>
<dbReference type="Proteomes" id="UP001595420">
    <property type="component" value="Unassembled WGS sequence"/>
</dbReference>
<organism evidence="1 2">
    <name type="scientific">Falsiroseomonas tokyonensis</name>
    <dbReference type="NCBI Taxonomy" id="430521"/>
    <lineage>
        <taxon>Bacteria</taxon>
        <taxon>Pseudomonadati</taxon>
        <taxon>Pseudomonadota</taxon>
        <taxon>Alphaproteobacteria</taxon>
        <taxon>Acetobacterales</taxon>
        <taxon>Roseomonadaceae</taxon>
        <taxon>Falsiroseomonas</taxon>
    </lineage>
</organism>